<proteinExistence type="predicted"/>
<gene>
    <name evidence="1" type="ORF">SAMN05421720_11731</name>
</gene>
<keyword evidence="2" id="KW-1185">Reference proteome</keyword>
<reference evidence="1 2" key="1">
    <citation type="submission" date="2016-10" db="EMBL/GenBank/DDBJ databases">
        <authorList>
            <person name="de Groot N.N."/>
        </authorList>
    </citation>
    <scope>NUCLEOTIDE SEQUENCE [LARGE SCALE GENOMIC DNA]</scope>
    <source>
        <strain evidence="1 2">ATCC 700224</strain>
    </source>
</reference>
<protein>
    <submittedName>
        <fullName evidence="1">Uncharacterized protein</fullName>
    </submittedName>
</protein>
<evidence type="ECO:0000313" key="2">
    <source>
        <dbReference type="Proteomes" id="UP000199412"/>
    </source>
</evidence>
<dbReference type="OrthoDB" id="8085080at2"/>
<organism evidence="1 2">
    <name type="scientific">Rhodospira trueperi</name>
    <dbReference type="NCBI Taxonomy" id="69960"/>
    <lineage>
        <taxon>Bacteria</taxon>
        <taxon>Pseudomonadati</taxon>
        <taxon>Pseudomonadota</taxon>
        <taxon>Alphaproteobacteria</taxon>
        <taxon>Rhodospirillales</taxon>
        <taxon>Rhodospirillaceae</taxon>
        <taxon>Rhodospira</taxon>
    </lineage>
</organism>
<dbReference type="EMBL" id="FNAP01000017">
    <property type="protein sequence ID" value="SDE94579.1"/>
    <property type="molecule type" value="Genomic_DNA"/>
</dbReference>
<dbReference type="RefSeq" id="WP_092787862.1">
    <property type="nucleotide sequence ID" value="NZ_FNAP01000017.1"/>
</dbReference>
<dbReference type="AlphaFoldDB" id="A0A1G7H353"/>
<dbReference type="Proteomes" id="UP000199412">
    <property type="component" value="Unassembled WGS sequence"/>
</dbReference>
<name>A0A1G7H353_9PROT</name>
<sequence>MTVFPRIGLIVFGCLLGGAIFSTAMAQNIPYRETVTLSVGQSAIIHGARGQCGEAPPDWSAVAARLPMVSVGTFSDGGVGERRSRRCNGPTPARAVRFTATTPGQEQIELFGDTVDITVTE</sequence>
<evidence type="ECO:0000313" key="1">
    <source>
        <dbReference type="EMBL" id="SDE94579.1"/>
    </source>
</evidence>
<accession>A0A1G7H353</accession>